<evidence type="ECO:0008006" key="10">
    <source>
        <dbReference type="Google" id="ProtNLM"/>
    </source>
</evidence>
<dbReference type="PANTHER" id="PTHR15493">
    <property type="entry name" value="F-BOX ONLY PROTEIN 5 AND 43"/>
    <property type="match status" value="1"/>
</dbReference>
<sequence length="374" mass="42209">MADHTEYVDPETAQAFAAGVEKQRKVSTSTPSVVKTLCCSVLSEHDSGFEDTTADSCFLTKTTSSSYSYTPDSSFQSDISTGRLFYSPILKERQQTKVDNFCDWEIAEEEDVYQKINNRNFNNLPCRNLTFDTDCESDPNSSPVNSELAEKFKKVLKAFSPPVLDRLIGRKMGLEKVDIVFELHRRNVSCLSTILSHLKPKDLCRMFEVSRKWKNVIESDPTSISRRKTYLKKTRLRNDAIFKDKENTFHFSKSLLSVDASRTPSNFSNQRNLPRNSTPYSNLSSAEVFALAADSLREGEILKHCPKCFGASRVLPGYDRGTCFRSGCDFDYCSKCFGDYHGARPCIPVAAKKPKTEIVGSKKCKKSLKRLCAL</sequence>
<dbReference type="CDD" id="cd20348">
    <property type="entry name" value="BRcat_RBR_EMI"/>
    <property type="match status" value="1"/>
</dbReference>
<evidence type="ECO:0000259" key="7">
    <source>
        <dbReference type="PROSITE" id="PS51872"/>
    </source>
</evidence>
<dbReference type="InterPro" id="IPR047147">
    <property type="entry name" value="FBX5_43"/>
</dbReference>
<dbReference type="EMBL" id="JAZGQO010000018">
    <property type="protein sequence ID" value="KAK6167434.1"/>
    <property type="molecule type" value="Genomic_DNA"/>
</dbReference>
<evidence type="ECO:0000313" key="8">
    <source>
        <dbReference type="EMBL" id="KAK6167434.1"/>
    </source>
</evidence>
<organism evidence="8 9">
    <name type="scientific">Patella caerulea</name>
    <name type="common">Rayed Mediterranean limpet</name>
    <dbReference type="NCBI Taxonomy" id="87958"/>
    <lineage>
        <taxon>Eukaryota</taxon>
        <taxon>Metazoa</taxon>
        <taxon>Spiralia</taxon>
        <taxon>Lophotrochozoa</taxon>
        <taxon>Mollusca</taxon>
        <taxon>Gastropoda</taxon>
        <taxon>Patellogastropoda</taxon>
        <taxon>Patelloidea</taxon>
        <taxon>Patellidae</taxon>
        <taxon>Patella</taxon>
    </lineage>
</organism>
<evidence type="ECO:0000259" key="6">
    <source>
        <dbReference type="PROSITE" id="PS50181"/>
    </source>
</evidence>
<comment type="pathway">
    <text evidence="1">Protein modification; protein ubiquitination.</text>
</comment>
<evidence type="ECO:0000256" key="1">
    <source>
        <dbReference type="ARBA" id="ARBA00004906"/>
    </source>
</evidence>
<accession>A0AAN8IZ41</accession>
<dbReference type="CDD" id="cd22086">
    <property type="entry name" value="F-box_EMI"/>
    <property type="match status" value="1"/>
</dbReference>
<keyword evidence="2" id="KW-0479">Metal-binding</keyword>
<keyword evidence="4" id="KW-0833">Ubl conjugation pathway</keyword>
<dbReference type="Gene3D" id="1.20.1280.50">
    <property type="match status" value="1"/>
</dbReference>
<evidence type="ECO:0000256" key="4">
    <source>
        <dbReference type="ARBA" id="ARBA00022786"/>
    </source>
</evidence>
<evidence type="ECO:0000313" key="9">
    <source>
        <dbReference type="Proteomes" id="UP001347796"/>
    </source>
</evidence>
<dbReference type="Proteomes" id="UP001347796">
    <property type="component" value="Unassembled WGS sequence"/>
</dbReference>
<dbReference type="AlphaFoldDB" id="A0AAN8IZ41"/>
<dbReference type="GO" id="GO:0005634">
    <property type="term" value="C:nucleus"/>
    <property type="evidence" value="ECO:0007669"/>
    <property type="project" value="TreeGrafter"/>
</dbReference>
<dbReference type="SUPFAM" id="SSF57850">
    <property type="entry name" value="RING/U-box"/>
    <property type="match status" value="1"/>
</dbReference>
<evidence type="ECO:0000256" key="5">
    <source>
        <dbReference type="ARBA" id="ARBA00022833"/>
    </source>
</evidence>
<name>A0AAN8IZ41_PATCE</name>
<dbReference type="InterPro" id="IPR036047">
    <property type="entry name" value="F-box-like_dom_sf"/>
</dbReference>
<dbReference type="PANTHER" id="PTHR15493:SF9">
    <property type="entry name" value="GH14043P"/>
    <property type="match status" value="1"/>
</dbReference>
<dbReference type="PROSITE" id="PS50181">
    <property type="entry name" value="FBOX"/>
    <property type="match status" value="1"/>
</dbReference>
<reference evidence="8 9" key="1">
    <citation type="submission" date="2024-01" db="EMBL/GenBank/DDBJ databases">
        <title>The genome of the rayed Mediterranean limpet Patella caerulea (Linnaeus, 1758).</title>
        <authorList>
            <person name="Anh-Thu Weber A."/>
            <person name="Halstead-Nussloch G."/>
        </authorList>
    </citation>
    <scope>NUCLEOTIDE SEQUENCE [LARGE SCALE GENOMIC DNA]</scope>
    <source>
        <strain evidence="8">AATW-2023a</strain>
        <tissue evidence="8">Whole specimen</tissue>
    </source>
</reference>
<proteinExistence type="predicted"/>
<comment type="caution">
    <text evidence="8">The sequence shown here is derived from an EMBL/GenBank/DDBJ whole genome shotgun (WGS) entry which is preliminary data.</text>
</comment>
<gene>
    <name evidence="8" type="ORF">SNE40_021466</name>
</gene>
<evidence type="ECO:0000256" key="3">
    <source>
        <dbReference type="ARBA" id="ARBA00022771"/>
    </source>
</evidence>
<dbReference type="GO" id="GO:0007088">
    <property type="term" value="P:regulation of mitotic nuclear division"/>
    <property type="evidence" value="ECO:0007669"/>
    <property type="project" value="InterPro"/>
</dbReference>
<dbReference type="InterPro" id="IPR044064">
    <property type="entry name" value="ZF_ZBR"/>
</dbReference>
<evidence type="ECO:0000256" key="2">
    <source>
        <dbReference type="ARBA" id="ARBA00022723"/>
    </source>
</evidence>
<protein>
    <recommendedName>
        <fullName evidence="10">ZBR-type domain-containing protein</fullName>
    </recommendedName>
</protein>
<keyword evidence="5" id="KW-0862">Zinc</keyword>
<keyword evidence="9" id="KW-1185">Reference proteome</keyword>
<dbReference type="InterPro" id="IPR001810">
    <property type="entry name" value="F-box_dom"/>
</dbReference>
<dbReference type="Gene3D" id="2.20.25.20">
    <property type="match status" value="1"/>
</dbReference>
<feature type="domain" description="ZBR-type" evidence="7">
    <location>
        <begin position="301"/>
        <end position="349"/>
    </location>
</feature>
<keyword evidence="3" id="KW-0863">Zinc-finger</keyword>
<dbReference type="SUPFAM" id="SSF81383">
    <property type="entry name" value="F-box domain"/>
    <property type="match status" value="1"/>
</dbReference>
<dbReference type="Pfam" id="PF00646">
    <property type="entry name" value="F-box"/>
    <property type="match status" value="1"/>
</dbReference>
<dbReference type="GO" id="GO:0045835">
    <property type="term" value="P:negative regulation of meiotic nuclear division"/>
    <property type="evidence" value="ECO:0007669"/>
    <property type="project" value="InterPro"/>
</dbReference>
<feature type="domain" description="F-box" evidence="6">
    <location>
        <begin position="180"/>
        <end position="228"/>
    </location>
</feature>
<dbReference type="PROSITE" id="PS51872">
    <property type="entry name" value="ZF_ZBR"/>
    <property type="match status" value="1"/>
</dbReference>
<dbReference type="GO" id="GO:0008270">
    <property type="term" value="F:zinc ion binding"/>
    <property type="evidence" value="ECO:0007669"/>
    <property type="project" value="UniProtKB-KW"/>
</dbReference>